<gene>
    <name evidence="9" type="ORF">WKI299_LOCUS14628</name>
    <name evidence="10" type="ORF">XDN619_LOCUS25850</name>
</gene>
<comment type="pathway">
    <text evidence="1">Cofactor biosynthesis; FMN biosynthesis; FMN from riboflavin (ATP route): step 1/1.</text>
</comment>
<evidence type="ECO:0000313" key="9">
    <source>
        <dbReference type="EMBL" id="CAF2073497.1"/>
    </source>
</evidence>
<evidence type="ECO:0000313" key="11">
    <source>
        <dbReference type="Proteomes" id="UP000663856"/>
    </source>
</evidence>
<dbReference type="EMBL" id="CAJNRG010011909">
    <property type="protein sequence ID" value="CAF2135990.1"/>
    <property type="molecule type" value="Genomic_DNA"/>
</dbReference>
<keyword evidence="7" id="KW-0067">ATP-binding</keyword>
<keyword evidence="3" id="KW-0285">Flavoprotein</keyword>
<dbReference type="PANTHER" id="PTHR22749:SF6">
    <property type="entry name" value="RIBOFLAVIN KINASE"/>
    <property type="match status" value="1"/>
</dbReference>
<dbReference type="Proteomes" id="UP000663887">
    <property type="component" value="Unassembled WGS sequence"/>
</dbReference>
<sequence length="151" mass="16864">MAGSSFPYYTLGTIVHGLGRGGKELGCPTANFDENAVAKLPSSIYQGVYYGWAKVLIPDNNQVYKMVTSVGTNPFYNGEKKTMETHILHKFTNDFYGETVKIVLLGEIRKMTTFNNASELSDAIQNDISTANNKLDSEECRQYLNDPFFQP</sequence>
<dbReference type="AlphaFoldDB" id="A0A816RJE1"/>
<evidence type="ECO:0000256" key="7">
    <source>
        <dbReference type="ARBA" id="ARBA00022840"/>
    </source>
</evidence>
<dbReference type="Proteomes" id="UP000663856">
    <property type="component" value="Unassembled WGS sequence"/>
</dbReference>
<dbReference type="Pfam" id="PF01687">
    <property type="entry name" value="Flavokinase"/>
    <property type="match status" value="1"/>
</dbReference>
<accession>A0A816RJE1</accession>
<comment type="caution">
    <text evidence="9">The sequence shown here is derived from an EMBL/GenBank/DDBJ whole genome shotgun (WGS) entry which is preliminary data.</text>
</comment>
<dbReference type="PANTHER" id="PTHR22749">
    <property type="entry name" value="RIBOFLAVIN KINASE/FMN ADENYLYLTRANSFERASE"/>
    <property type="match status" value="1"/>
</dbReference>
<evidence type="ECO:0000256" key="2">
    <source>
        <dbReference type="ARBA" id="ARBA00012105"/>
    </source>
</evidence>
<dbReference type="InterPro" id="IPR023465">
    <property type="entry name" value="Riboflavin_kinase_dom_sf"/>
</dbReference>
<evidence type="ECO:0000256" key="1">
    <source>
        <dbReference type="ARBA" id="ARBA00005201"/>
    </source>
</evidence>
<keyword evidence="6" id="KW-0547">Nucleotide-binding</keyword>
<dbReference type="GO" id="GO:0005739">
    <property type="term" value="C:mitochondrion"/>
    <property type="evidence" value="ECO:0007669"/>
    <property type="project" value="TreeGrafter"/>
</dbReference>
<reference evidence="9" key="1">
    <citation type="submission" date="2021-02" db="EMBL/GenBank/DDBJ databases">
        <authorList>
            <person name="Nowell W R."/>
        </authorList>
    </citation>
    <scope>NUCLEOTIDE SEQUENCE</scope>
</reference>
<evidence type="ECO:0000256" key="3">
    <source>
        <dbReference type="ARBA" id="ARBA00022630"/>
    </source>
</evidence>
<dbReference type="GO" id="GO:0009231">
    <property type="term" value="P:riboflavin biosynthetic process"/>
    <property type="evidence" value="ECO:0007669"/>
    <property type="project" value="InterPro"/>
</dbReference>
<evidence type="ECO:0000256" key="5">
    <source>
        <dbReference type="ARBA" id="ARBA00022679"/>
    </source>
</evidence>
<dbReference type="SUPFAM" id="SSF82114">
    <property type="entry name" value="Riboflavin kinase-like"/>
    <property type="match status" value="1"/>
</dbReference>
<evidence type="ECO:0000256" key="6">
    <source>
        <dbReference type="ARBA" id="ARBA00022741"/>
    </source>
</evidence>
<organism evidence="9 11">
    <name type="scientific">Rotaria magnacalcarata</name>
    <dbReference type="NCBI Taxonomy" id="392030"/>
    <lineage>
        <taxon>Eukaryota</taxon>
        <taxon>Metazoa</taxon>
        <taxon>Spiralia</taxon>
        <taxon>Gnathifera</taxon>
        <taxon>Rotifera</taxon>
        <taxon>Eurotatoria</taxon>
        <taxon>Bdelloidea</taxon>
        <taxon>Philodinida</taxon>
        <taxon>Philodinidae</taxon>
        <taxon>Rotaria</taxon>
    </lineage>
</organism>
<dbReference type="GO" id="GO:0005524">
    <property type="term" value="F:ATP binding"/>
    <property type="evidence" value="ECO:0007669"/>
    <property type="project" value="UniProtKB-KW"/>
</dbReference>
<dbReference type="Gene3D" id="2.40.30.30">
    <property type="entry name" value="Riboflavin kinase-like"/>
    <property type="match status" value="1"/>
</dbReference>
<dbReference type="GO" id="GO:0008531">
    <property type="term" value="F:riboflavin kinase activity"/>
    <property type="evidence" value="ECO:0007669"/>
    <property type="project" value="UniProtKB-EC"/>
</dbReference>
<name>A0A816RJE1_9BILA</name>
<evidence type="ECO:0000313" key="10">
    <source>
        <dbReference type="EMBL" id="CAF2135990.1"/>
    </source>
</evidence>
<dbReference type="EMBL" id="CAJNRF010005722">
    <property type="protein sequence ID" value="CAF2073497.1"/>
    <property type="molecule type" value="Genomic_DNA"/>
</dbReference>
<proteinExistence type="predicted"/>
<dbReference type="SMART" id="SM00904">
    <property type="entry name" value="Flavokinase"/>
    <property type="match status" value="1"/>
</dbReference>
<dbReference type="EC" id="2.7.1.26" evidence="2"/>
<dbReference type="GO" id="GO:0009398">
    <property type="term" value="P:FMN biosynthetic process"/>
    <property type="evidence" value="ECO:0007669"/>
    <property type="project" value="UniProtKB-UniPathway"/>
</dbReference>
<evidence type="ECO:0000256" key="4">
    <source>
        <dbReference type="ARBA" id="ARBA00022643"/>
    </source>
</evidence>
<keyword evidence="5" id="KW-0808">Transferase</keyword>
<evidence type="ECO:0000259" key="8">
    <source>
        <dbReference type="SMART" id="SM00904"/>
    </source>
</evidence>
<feature type="domain" description="Riboflavin kinase" evidence="8">
    <location>
        <begin position="3"/>
        <end position="136"/>
    </location>
</feature>
<dbReference type="UniPathway" id="UPA00276">
    <property type="reaction ID" value="UER00406"/>
</dbReference>
<keyword evidence="4" id="KW-0288">FMN</keyword>
<dbReference type="InterPro" id="IPR023468">
    <property type="entry name" value="Riboflavin_kinase"/>
</dbReference>
<protein>
    <recommendedName>
        <fullName evidence="2">riboflavin kinase</fullName>
        <ecNumber evidence="2">2.7.1.26</ecNumber>
    </recommendedName>
</protein>
<dbReference type="InterPro" id="IPR015865">
    <property type="entry name" value="Riboflavin_kinase_bac/euk"/>
</dbReference>